<proteinExistence type="predicted"/>
<evidence type="ECO:0000313" key="3">
    <source>
        <dbReference type="Proteomes" id="UP000249065"/>
    </source>
</evidence>
<dbReference type="Proteomes" id="UP000249065">
    <property type="component" value="Unassembled WGS sequence"/>
</dbReference>
<dbReference type="OrthoDB" id="7272214at2"/>
<sequence length="170" mass="18604">MNLPQPARLVRPFCPGTGHVGVCAMPVRHSFAPILCLVLACAAPLPAPAQDTPAQKTDPAWLTVDQVRTVLRARGYNEIGEVERQGDTYKVSDATRYGEKVPELRIDALTGAPRDAPMLTEGQARILLQERGYTDVEEAGREGEVIHLRARQSDTPVELRVNARTGTVIR</sequence>
<keyword evidence="1" id="KW-0732">Signal</keyword>
<evidence type="ECO:0000313" key="2">
    <source>
        <dbReference type="EMBL" id="RAI61040.1"/>
    </source>
</evidence>
<gene>
    <name evidence="2" type="ORF">DOO78_02625</name>
</gene>
<feature type="chain" id="PRO_5016265225" evidence="1">
    <location>
        <begin position="50"/>
        <end position="170"/>
    </location>
</feature>
<feature type="signal peptide" evidence="1">
    <location>
        <begin position="1"/>
        <end position="49"/>
    </location>
</feature>
<protein>
    <submittedName>
        <fullName evidence="2">Uncharacterized protein</fullName>
    </submittedName>
</protein>
<organism evidence="2 3">
    <name type="scientific">Roseicella frigidaeris</name>
    <dbReference type="NCBI Taxonomy" id="2230885"/>
    <lineage>
        <taxon>Bacteria</taxon>
        <taxon>Pseudomonadati</taxon>
        <taxon>Pseudomonadota</taxon>
        <taxon>Alphaproteobacteria</taxon>
        <taxon>Acetobacterales</taxon>
        <taxon>Roseomonadaceae</taxon>
        <taxon>Roseicella</taxon>
    </lineage>
</organism>
<accession>A0A327MDI1</accession>
<dbReference type="EMBL" id="QLIX01000001">
    <property type="protein sequence ID" value="RAI61040.1"/>
    <property type="molecule type" value="Genomic_DNA"/>
</dbReference>
<comment type="caution">
    <text evidence="2">The sequence shown here is derived from an EMBL/GenBank/DDBJ whole genome shotgun (WGS) entry which is preliminary data.</text>
</comment>
<dbReference type="AlphaFoldDB" id="A0A327MDI1"/>
<evidence type="ECO:0000256" key="1">
    <source>
        <dbReference type="SAM" id="SignalP"/>
    </source>
</evidence>
<keyword evidence="3" id="KW-1185">Reference proteome</keyword>
<name>A0A327MDI1_9PROT</name>
<reference evidence="3" key="1">
    <citation type="submission" date="2018-06" db="EMBL/GenBank/DDBJ databases">
        <authorList>
            <person name="Khan S.A."/>
        </authorList>
    </citation>
    <scope>NUCLEOTIDE SEQUENCE [LARGE SCALE GENOMIC DNA]</scope>
    <source>
        <strain evidence="3">DB-1506</strain>
    </source>
</reference>